<dbReference type="RefSeq" id="WP_219200072.1">
    <property type="nucleotide sequence ID" value="NZ_JAHWQX010000001.1"/>
</dbReference>
<keyword evidence="2" id="KW-1185">Reference proteome</keyword>
<dbReference type="InterPro" id="IPR003737">
    <property type="entry name" value="GlcNAc_PI_deacetylase-related"/>
</dbReference>
<dbReference type="PANTHER" id="PTHR12993:SF29">
    <property type="entry name" value="BLR3841 PROTEIN"/>
    <property type="match status" value="1"/>
</dbReference>
<reference evidence="1" key="1">
    <citation type="submission" date="2021-07" db="EMBL/GenBank/DDBJ databases">
        <title>Pseudohoeflea marina sp. nov. a polyhydroxyalcanoate-producing bacterium.</title>
        <authorList>
            <person name="Zheng W."/>
            <person name="Yu S."/>
            <person name="Huang Y."/>
        </authorList>
    </citation>
    <scope>NUCLEOTIDE SEQUENCE</scope>
    <source>
        <strain evidence="1">DP4N28-3</strain>
    </source>
</reference>
<sequence length="253" mass="27883">MKCEGALLDAAQAARHAGIAELTGRGGVLVLAPHPDDETLGCGAAIAAARASGRTVTVVVVTDGSRSHRASRRWPAKRLAAERYREACRALAVLTDGSGELVWLGFEDTQAPTRAQARAEVAGQLADLVRRRHITALWSSWGKDPHCDHAATAQIAAALHRHCPQLLWFSYPIWGRFDTEIDSGSLPERTRLRLFDSTCHKLRKSEALSQHRTQMSDLIDDDPDGFVMEREMQAHFIGTPEIFIREFSDATRP</sequence>
<gene>
    <name evidence="1" type="ORF">KY465_03840</name>
</gene>
<protein>
    <submittedName>
        <fullName evidence="1">PIG-L family deacetylase</fullName>
    </submittedName>
</protein>
<dbReference type="EMBL" id="JAHWQX010000001">
    <property type="protein sequence ID" value="MBW3096408.1"/>
    <property type="molecule type" value="Genomic_DNA"/>
</dbReference>
<dbReference type="Pfam" id="PF02585">
    <property type="entry name" value="PIG-L"/>
    <property type="match status" value="1"/>
</dbReference>
<accession>A0ABS6WL76</accession>
<organism evidence="1 2">
    <name type="scientific">Pseudohoeflea coraliihabitans</name>
    <dbReference type="NCBI Taxonomy" id="2860393"/>
    <lineage>
        <taxon>Bacteria</taxon>
        <taxon>Pseudomonadati</taxon>
        <taxon>Pseudomonadota</taxon>
        <taxon>Alphaproteobacteria</taxon>
        <taxon>Hyphomicrobiales</taxon>
        <taxon>Rhizobiaceae</taxon>
        <taxon>Pseudohoeflea</taxon>
    </lineage>
</organism>
<dbReference type="Proteomes" id="UP001430804">
    <property type="component" value="Unassembled WGS sequence"/>
</dbReference>
<dbReference type="PANTHER" id="PTHR12993">
    <property type="entry name" value="N-ACETYLGLUCOSAMINYL-PHOSPHATIDYLINOSITOL DE-N-ACETYLASE-RELATED"/>
    <property type="match status" value="1"/>
</dbReference>
<comment type="caution">
    <text evidence="1">The sequence shown here is derived from an EMBL/GenBank/DDBJ whole genome shotgun (WGS) entry which is preliminary data.</text>
</comment>
<proteinExistence type="predicted"/>
<evidence type="ECO:0000313" key="2">
    <source>
        <dbReference type="Proteomes" id="UP001430804"/>
    </source>
</evidence>
<name>A0ABS6WL76_9HYPH</name>
<evidence type="ECO:0000313" key="1">
    <source>
        <dbReference type="EMBL" id="MBW3096408.1"/>
    </source>
</evidence>